<evidence type="ECO:0000313" key="2">
    <source>
        <dbReference type="EMBL" id="NLR74425.1"/>
    </source>
</evidence>
<keyword evidence="1" id="KW-0732">Signal</keyword>
<evidence type="ECO:0000313" key="3">
    <source>
        <dbReference type="Proteomes" id="UP000587991"/>
    </source>
</evidence>
<dbReference type="AlphaFoldDB" id="A0A847S6I2"/>
<feature type="chain" id="PRO_5032941743" evidence="1">
    <location>
        <begin position="21"/>
        <end position="228"/>
    </location>
</feature>
<name>A0A847S6I2_9NEIS</name>
<sequence>MLRTWSRVLLLPLICLPALAAETDDMAALAGHYYLQGVMEVGSELLLNKDGRFQWALSYGALDQSAQGRWQLKGDRIELQATAPSTPPQFRLFKEDELRLKKAPEAGSWVAIVGVPRRGPIAGVEVRFESKNGKTLTAISGQNGDAIVHMPANEQWVRAGLRVARLQGEWQWLVLPAERSRARIAAFAVDDETWLVTPAFDRLQLKRSKNGLQVDDPALVLGGEYVKH</sequence>
<keyword evidence="3" id="KW-1185">Reference proteome</keyword>
<comment type="caution">
    <text evidence="2">The sequence shown here is derived from an EMBL/GenBank/DDBJ whole genome shotgun (WGS) entry which is preliminary data.</text>
</comment>
<dbReference type="RefSeq" id="WP_168875216.1">
    <property type="nucleotide sequence ID" value="NZ_JABAIM010000001.1"/>
</dbReference>
<proteinExistence type="predicted"/>
<dbReference type="EMBL" id="JABAIM010000001">
    <property type="protein sequence ID" value="NLR74425.1"/>
    <property type="molecule type" value="Genomic_DNA"/>
</dbReference>
<gene>
    <name evidence="2" type="ORF">HF682_04575</name>
</gene>
<dbReference type="Proteomes" id="UP000587991">
    <property type="component" value="Unassembled WGS sequence"/>
</dbReference>
<organism evidence="2 3">
    <name type="scientific">Leeia aquatica</name>
    <dbReference type="NCBI Taxonomy" id="2725557"/>
    <lineage>
        <taxon>Bacteria</taxon>
        <taxon>Pseudomonadati</taxon>
        <taxon>Pseudomonadota</taxon>
        <taxon>Betaproteobacteria</taxon>
        <taxon>Neisseriales</taxon>
        <taxon>Leeiaceae</taxon>
        <taxon>Leeia</taxon>
    </lineage>
</organism>
<protein>
    <submittedName>
        <fullName evidence="2">Uncharacterized protein</fullName>
    </submittedName>
</protein>
<accession>A0A847S6I2</accession>
<evidence type="ECO:0000256" key="1">
    <source>
        <dbReference type="SAM" id="SignalP"/>
    </source>
</evidence>
<reference evidence="2 3" key="1">
    <citation type="submission" date="2020-04" db="EMBL/GenBank/DDBJ databases">
        <title>Draft genome of Leeia sp. IMCC25680.</title>
        <authorList>
            <person name="Song J."/>
            <person name="Cho J.-C."/>
        </authorList>
    </citation>
    <scope>NUCLEOTIDE SEQUENCE [LARGE SCALE GENOMIC DNA]</scope>
    <source>
        <strain evidence="2 3">IMCC25680</strain>
    </source>
</reference>
<feature type="signal peptide" evidence="1">
    <location>
        <begin position="1"/>
        <end position="20"/>
    </location>
</feature>